<dbReference type="Proteomes" id="UP000034665">
    <property type="component" value="Unassembled WGS sequence"/>
</dbReference>
<evidence type="ECO:0000313" key="1">
    <source>
        <dbReference type="EMBL" id="KKR12349.1"/>
    </source>
</evidence>
<comment type="caution">
    <text evidence="1">The sequence shown here is derived from an EMBL/GenBank/DDBJ whole genome shotgun (WGS) entry which is preliminary data.</text>
</comment>
<reference evidence="1 2" key="1">
    <citation type="journal article" date="2015" name="Nature">
        <title>rRNA introns, odd ribosomes, and small enigmatic genomes across a large radiation of phyla.</title>
        <authorList>
            <person name="Brown C.T."/>
            <person name="Hug L.A."/>
            <person name="Thomas B.C."/>
            <person name="Sharon I."/>
            <person name="Castelle C.J."/>
            <person name="Singh A."/>
            <person name="Wilkins M.J."/>
            <person name="Williams K.H."/>
            <person name="Banfield J.F."/>
        </authorList>
    </citation>
    <scope>NUCLEOTIDE SEQUENCE [LARGE SCALE GENOMIC DNA]</scope>
</reference>
<evidence type="ECO:0000313" key="2">
    <source>
        <dbReference type="Proteomes" id="UP000034665"/>
    </source>
</evidence>
<organism evidence="1 2">
    <name type="scientific">Candidatus Wolfebacteria bacterium GW2011_GWC2_39_22</name>
    <dbReference type="NCBI Taxonomy" id="1619013"/>
    <lineage>
        <taxon>Bacteria</taxon>
        <taxon>Candidatus Wolfeibacteriota</taxon>
    </lineage>
</organism>
<proteinExistence type="predicted"/>
<sequence length="114" mass="12941">MIKKKTPTIPVLLVGSRVLAEMYRELLEVHSIQADWVRSDLTAFSMLEIEGEYDIIVVDGSAICGDFLVFIERLYEEVPPWTWVVGSTQINDDTRTQLVQMIVEDLAARGKVMP</sequence>
<dbReference type="EMBL" id="LBWR01000002">
    <property type="protein sequence ID" value="KKR12349.1"/>
    <property type="molecule type" value="Genomic_DNA"/>
</dbReference>
<dbReference type="STRING" id="1619013.UT41_C0002G0123"/>
<protein>
    <submittedName>
        <fullName evidence="1">Uncharacterized protein</fullName>
    </submittedName>
</protein>
<accession>A0A0G0N854</accession>
<dbReference type="AlphaFoldDB" id="A0A0G0N854"/>
<name>A0A0G0N854_9BACT</name>
<gene>
    <name evidence="1" type="ORF">UT41_C0002G0123</name>
</gene>